<dbReference type="Proteomes" id="UP000190135">
    <property type="component" value="Unassembled WGS sequence"/>
</dbReference>
<keyword evidence="4 9" id="KW-0997">Cell inner membrane</keyword>
<keyword evidence="12" id="KW-1185">Reference proteome</keyword>
<evidence type="ECO:0000256" key="2">
    <source>
        <dbReference type="ARBA" id="ARBA00022448"/>
    </source>
</evidence>
<dbReference type="EMBL" id="FUXL01000002">
    <property type="protein sequence ID" value="SJZ66930.1"/>
    <property type="molecule type" value="Genomic_DNA"/>
</dbReference>
<dbReference type="InterPro" id="IPR007387">
    <property type="entry name" value="TRAP_DctQ"/>
</dbReference>
<feature type="transmembrane region" description="Helical" evidence="9">
    <location>
        <begin position="7"/>
        <end position="32"/>
    </location>
</feature>
<comment type="function">
    <text evidence="9">Part of the tripartite ATP-independent periplasmic (TRAP) transport system.</text>
</comment>
<comment type="subcellular location">
    <subcellularLocation>
        <location evidence="1 9">Cell inner membrane</location>
        <topology evidence="1 9">Multi-pass membrane protein</topology>
    </subcellularLocation>
</comment>
<dbReference type="GO" id="GO:0015740">
    <property type="term" value="P:C4-dicarboxylate transport"/>
    <property type="evidence" value="ECO:0007669"/>
    <property type="project" value="TreeGrafter"/>
</dbReference>
<dbReference type="GO" id="GO:0022857">
    <property type="term" value="F:transmembrane transporter activity"/>
    <property type="evidence" value="ECO:0007669"/>
    <property type="project" value="UniProtKB-UniRule"/>
</dbReference>
<name>A0A1T4MIK9_9HYPH</name>
<protein>
    <recommendedName>
        <fullName evidence="9">TRAP transporter small permease protein</fullName>
    </recommendedName>
</protein>
<keyword evidence="3" id="KW-1003">Cell membrane</keyword>
<evidence type="ECO:0000256" key="7">
    <source>
        <dbReference type="ARBA" id="ARBA00023136"/>
    </source>
</evidence>
<evidence type="ECO:0000256" key="4">
    <source>
        <dbReference type="ARBA" id="ARBA00022519"/>
    </source>
</evidence>
<accession>A0A1T4MIK9</accession>
<reference evidence="11 12" key="1">
    <citation type="submission" date="2017-02" db="EMBL/GenBank/DDBJ databases">
        <authorList>
            <person name="Peterson S.W."/>
        </authorList>
    </citation>
    <scope>NUCLEOTIDE SEQUENCE [LARGE SCALE GENOMIC DNA]</scope>
    <source>
        <strain evidence="11 12">USBA 369</strain>
    </source>
</reference>
<feature type="transmembrane region" description="Helical" evidence="9">
    <location>
        <begin position="52"/>
        <end position="68"/>
    </location>
</feature>
<evidence type="ECO:0000256" key="1">
    <source>
        <dbReference type="ARBA" id="ARBA00004429"/>
    </source>
</evidence>
<keyword evidence="6 9" id="KW-1133">Transmembrane helix</keyword>
<evidence type="ECO:0000256" key="5">
    <source>
        <dbReference type="ARBA" id="ARBA00022692"/>
    </source>
</evidence>
<feature type="transmembrane region" description="Helical" evidence="9">
    <location>
        <begin position="130"/>
        <end position="147"/>
    </location>
</feature>
<dbReference type="STRING" id="1365950.SAMN05428963_102139"/>
<proteinExistence type="inferred from homology"/>
<organism evidence="11 12">
    <name type="scientific">Consotaella salsifontis</name>
    <dbReference type="NCBI Taxonomy" id="1365950"/>
    <lineage>
        <taxon>Bacteria</taxon>
        <taxon>Pseudomonadati</taxon>
        <taxon>Pseudomonadota</taxon>
        <taxon>Alphaproteobacteria</taxon>
        <taxon>Hyphomicrobiales</taxon>
        <taxon>Aurantimonadaceae</taxon>
        <taxon>Consotaella</taxon>
    </lineage>
</organism>
<evidence type="ECO:0000256" key="3">
    <source>
        <dbReference type="ARBA" id="ARBA00022475"/>
    </source>
</evidence>
<keyword evidence="7 9" id="KW-0472">Membrane</keyword>
<evidence type="ECO:0000313" key="12">
    <source>
        <dbReference type="Proteomes" id="UP000190135"/>
    </source>
</evidence>
<keyword evidence="5 9" id="KW-0812">Transmembrane</keyword>
<sequence>MRKISAALSVIATVSLWISGIGLVLMTAITAWQVFGRYVLNDSPSWSEPTSVILMGWFIFLGAAVGVREGYHLGFDILLVSLSETPRKVFMTISDLMVIFFGLGMGWYGWSLAAGTWNDPLPAIGLPTGISYTPLMLGGLMMAIFSMERIALRFSAAAPLVEDEVQQLDTVA</sequence>
<dbReference type="PANTHER" id="PTHR35011">
    <property type="entry name" value="2,3-DIKETO-L-GULONATE TRAP TRANSPORTER SMALL PERMEASE PROTEIN YIAM"/>
    <property type="match status" value="1"/>
</dbReference>
<dbReference type="GO" id="GO:0005886">
    <property type="term" value="C:plasma membrane"/>
    <property type="evidence" value="ECO:0007669"/>
    <property type="project" value="UniProtKB-SubCell"/>
</dbReference>
<keyword evidence="2 9" id="KW-0813">Transport</keyword>
<evidence type="ECO:0000256" key="9">
    <source>
        <dbReference type="RuleBase" id="RU369079"/>
    </source>
</evidence>
<dbReference type="Pfam" id="PF04290">
    <property type="entry name" value="DctQ"/>
    <property type="match status" value="1"/>
</dbReference>
<feature type="domain" description="Tripartite ATP-independent periplasmic transporters DctQ component" evidence="10">
    <location>
        <begin position="26"/>
        <end position="154"/>
    </location>
</feature>
<gene>
    <name evidence="11" type="ORF">SAMN05428963_102139</name>
</gene>
<dbReference type="AlphaFoldDB" id="A0A1T4MIK9"/>
<feature type="transmembrane region" description="Helical" evidence="9">
    <location>
        <begin position="89"/>
        <end position="110"/>
    </location>
</feature>
<evidence type="ECO:0000256" key="6">
    <source>
        <dbReference type="ARBA" id="ARBA00022989"/>
    </source>
</evidence>
<dbReference type="InterPro" id="IPR055348">
    <property type="entry name" value="DctQ"/>
</dbReference>
<evidence type="ECO:0000256" key="8">
    <source>
        <dbReference type="ARBA" id="ARBA00038436"/>
    </source>
</evidence>
<dbReference type="RefSeq" id="WP_245318750.1">
    <property type="nucleotide sequence ID" value="NZ_FUXL01000002.1"/>
</dbReference>
<evidence type="ECO:0000313" key="11">
    <source>
        <dbReference type="EMBL" id="SJZ66930.1"/>
    </source>
</evidence>
<dbReference type="PANTHER" id="PTHR35011:SF11">
    <property type="entry name" value="TRAP TRANSPORTER SMALL PERMEASE PROTEIN"/>
    <property type="match status" value="1"/>
</dbReference>
<comment type="subunit">
    <text evidence="9">The complex comprises the extracytoplasmic solute receptor protein and the two transmembrane proteins.</text>
</comment>
<comment type="similarity">
    <text evidence="8 9">Belongs to the TRAP transporter small permease family.</text>
</comment>
<evidence type="ECO:0000259" key="10">
    <source>
        <dbReference type="Pfam" id="PF04290"/>
    </source>
</evidence>